<sequence length="58" mass="6542">MNDIELTHIALPVSNLEQSINFYSTYARMKVIHQHIDTVAGAGVARRCCRVDGHCTRK</sequence>
<keyword evidence="2" id="KW-1185">Reference proteome</keyword>
<evidence type="ECO:0000313" key="1">
    <source>
        <dbReference type="EMBL" id="RUT02255.1"/>
    </source>
</evidence>
<reference evidence="1" key="1">
    <citation type="submission" date="2018-12" db="EMBL/GenBank/DDBJ databases">
        <authorList>
            <person name="Will S."/>
            <person name="Neumann-Schaal M."/>
            <person name="Henke P."/>
        </authorList>
    </citation>
    <scope>NUCLEOTIDE SEQUENCE</scope>
    <source>
        <strain evidence="1">PCC 7102</strain>
    </source>
</reference>
<evidence type="ECO:0008006" key="3">
    <source>
        <dbReference type="Google" id="ProtNLM"/>
    </source>
</evidence>
<proteinExistence type="predicted"/>
<dbReference type="Proteomes" id="UP000271624">
    <property type="component" value="Unassembled WGS sequence"/>
</dbReference>
<dbReference type="AlphaFoldDB" id="A0A3S1ITU7"/>
<protein>
    <recommendedName>
        <fullName evidence="3">Glyoxalase/fosfomycin resistance/dioxygenase domain-containing protein</fullName>
    </recommendedName>
</protein>
<reference evidence="1" key="2">
    <citation type="journal article" date="2019" name="Genome Biol. Evol.">
        <title>Day and night: Metabolic profiles and evolutionary relationships of six axenic non-marine cyanobacteria.</title>
        <authorList>
            <person name="Will S.E."/>
            <person name="Henke P."/>
            <person name="Boedeker C."/>
            <person name="Huang S."/>
            <person name="Brinkmann H."/>
            <person name="Rohde M."/>
            <person name="Jarek M."/>
            <person name="Friedl T."/>
            <person name="Seufert S."/>
            <person name="Schumacher M."/>
            <person name="Overmann J."/>
            <person name="Neumann-Schaal M."/>
            <person name="Petersen J."/>
        </authorList>
    </citation>
    <scope>NUCLEOTIDE SEQUENCE [LARGE SCALE GENOMIC DNA]</scope>
    <source>
        <strain evidence="1">PCC 7102</strain>
    </source>
</reference>
<name>A0A3S1ITU7_9CYAN</name>
<dbReference type="RefSeq" id="WP_233787051.1">
    <property type="nucleotide sequence ID" value="NZ_RSCL01000017.1"/>
</dbReference>
<accession>A0A3S1ITU7</accession>
<organism evidence="1 2">
    <name type="scientific">Dulcicalothrix desertica PCC 7102</name>
    <dbReference type="NCBI Taxonomy" id="232991"/>
    <lineage>
        <taxon>Bacteria</taxon>
        <taxon>Bacillati</taxon>
        <taxon>Cyanobacteriota</taxon>
        <taxon>Cyanophyceae</taxon>
        <taxon>Nostocales</taxon>
        <taxon>Calotrichaceae</taxon>
        <taxon>Dulcicalothrix</taxon>
    </lineage>
</organism>
<gene>
    <name evidence="1" type="ORF">DSM106972_063300</name>
</gene>
<comment type="caution">
    <text evidence="1">The sequence shown here is derived from an EMBL/GenBank/DDBJ whole genome shotgun (WGS) entry which is preliminary data.</text>
</comment>
<evidence type="ECO:0000313" key="2">
    <source>
        <dbReference type="Proteomes" id="UP000271624"/>
    </source>
</evidence>
<dbReference type="SUPFAM" id="SSF54593">
    <property type="entry name" value="Glyoxalase/Bleomycin resistance protein/Dihydroxybiphenyl dioxygenase"/>
    <property type="match status" value="1"/>
</dbReference>
<dbReference type="EMBL" id="RSCL01000017">
    <property type="protein sequence ID" value="RUT02255.1"/>
    <property type="molecule type" value="Genomic_DNA"/>
</dbReference>
<dbReference type="InterPro" id="IPR029068">
    <property type="entry name" value="Glyas_Bleomycin-R_OHBP_Dase"/>
</dbReference>
<dbReference type="Gene3D" id="3.10.180.10">
    <property type="entry name" value="2,3-Dihydroxybiphenyl 1,2-Dioxygenase, domain 1"/>
    <property type="match status" value="1"/>
</dbReference>